<comment type="caution">
    <text evidence="1">The sequence shown here is derived from an EMBL/GenBank/DDBJ whole genome shotgun (WGS) entry which is preliminary data.</text>
</comment>
<gene>
    <name evidence="1" type="ORF">EYY96_19260</name>
</gene>
<proteinExistence type="predicted"/>
<dbReference type="Proteomes" id="UP000291600">
    <property type="component" value="Unassembled WGS sequence"/>
</dbReference>
<accession>A0ABD7Q1Z3</accession>
<dbReference type="RefSeq" id="WP_130971544.1">
    <property type="nucleotide sequence ID" value="NZ_JAWFWB010000003.1"/>
</dbReference>
<evidence type="ECO:0000313" key="1">
    <source>
        <dbReference type="EMBL" id="TBL65711.1"/>
    </source>
</evidence>
<sequence>MSKQLPQPFQYLVHAYDANGDIINVMDVNSMDMKNRIVEAWAADGLRIEVIELFTRQQVVSLLGGE</sequence>
<name>A0ABD7Q1Z3_HAFAL</name>
<dbReference type="AlphaFoldDB" id="A0ABD7Q1Z3"/>
<organism evidence="1 2">
    <name type="scientific">Hafnia alvei</name>
    <dbReference type="NCBI Taxonomy" id="569"/>
    <lineage>
        <taxon>Bacteria</taxon>
        <taxon>Pseudomonadati</taxon>
        <taxon>Pseudomonadota</taxon>
        <taxon>Gammaproteobacteria</taxon>
        <taxon>Enterobacterales</taxon>
        <taxon>Hafniaceae</taxon>
        <taxon>Hafnia</taxon>
    </lineage>
</organism>
<evidence type="ECO:0000313" key="2">
    <source>
        <dbReference type="Proteomes" id="UP000291600"/>
    </source>
</evidence>
<dbReference type="EMBL" id="SITJ01000077">
    <property type="protein sequence ID" value="TBL65711.1"/>
    <property type="molecule type" value="Genomic_DNA"/>
</dbReference>
<reference evidence="1 2" key="1">
    <citation type="submission" date="2019-02" db="EMBL/GenBank/DDBJ databases">
        <title>Comparative genomic analysis of the Hafnia genus genomes.</title>
        <authorList>
            <person name="Zhiqiu Y."/>
            <person name="Chao Y."/>
            <person name="Yuhui D."/>
            <person name="Di H."/>
            <person name="Bin L."/>
        </authorList>
    </citation>
    <scope>NUCLEOTIDE SEQUENCE [LARGE SCALE GENOMIC DNA]</scope>
    <source>
        <strain evidence="1 2">PCM_1210</strain>
    </source>
</reference>
<protein>
    <submittedName>
        <fullName evidence="1">Uncharacterized protein</fullName>
    </submittedName>
</protein>